<dbReference type="EMBL" id="AMZH03016447">
    <property type="protein sequence ID" value="RRT44467.1"/>
    <property type="molecule type" value="Genomic_DNA"/>
</dbReference>
<evidence type="ECO:0000256" key="1">
    <source>
        <dbReference type="SAM" id="MobiDB-lite"/>
    </source>
</evidence>
<comment type="caution">
    <text evidence="2">The sequence shown here is derived from an EMBL/GenBank/DDBJ whole genome shotgun (WGS) entry which is preliminary data.</text>
</comment>
<dbReference type="InterPro" id="IPR044699">
    <property type="entry name" value="MAKR6"/>
</dbReference>
<gene>
    <name evidence="2" type="ORF">B296_00036265</name>
</gene>
<dbReference type="AlphaFoldDB" id="A0A426XY42"/>
<protein>
    <submittedName>
        <fullName evidence="2">Uncharacterized protein</fullName>
    </submittedName>
</protein>
<proteinExistence type="predicted"/>
<dbReference type="Proteomes" id="UP000287651">
    <property type="component" value="Unassembled WGS sequence"/>
</dbReference>
<name>A0A426XY42_ENSVE</name>
<reference evidence="2 3" key="1">
    <citation type="journal article" date="2014" name="Agronomy (Basel)">
        <title>A Draft Genome Sequence for Ensete ventricosum, the Drought-Tolerant Tree Against Hunger.</title>
        <authorList>
            <person name="Harrison J."/>
            <person name="Moore K.A."/>
            <person name="Paszkiewicz K."/>
            <person name="Jones T."/>
            <person name="Grant M."/>
            <person name="Ambacheew D."/>
            <person name="Muzemil S."/>
            <person name="Studholme D.J."/>
        </authorList>
    </citation>
    <scope>NUCLEOTIDE SEQUENCE [LARGE SCALE GENOMIC DNA]</scope>
</reference>
<evidence type="ECO:0000313" key="3">
    <source>
        <dbReference type="Proteomes" id="UP000287651"/>
    </source>
</evidence>
<feature type="region of interest" description="Disordered" evidence="1">
    <location>
        <begin position="1"/>
        <end position="41"/>
    </location>
</feature>
<accession>A0A426XY42</accession>
<evidence type="ECO:0000313" key="2">
    <source>
        <dbReference type="EMBL" id="RRT44467.1"/>
    </source>
</evidence>
<organism evidence="2 3">
    <name type="scientific">Ensete ventricosum</name>
    <name type="common">Abyssinian banana</name>
    <name type="synonym">Musa ensete</name>
    <dbReference type="NCBI Taxonomy" id="4639"/>
    <lineage>
        <taxon>Eukaryota</taxon>
        <taxon>Viridiplantae</taxon>
        <taxon>Streptophyta</taxon>
        <taxon>Embryophyta</taxon>
        <taxon>Tracheophyta</taxon>
        <taxon>Spermatophyta</taxon>
        <taxon>Magnoliopsida</taxon>
        <taxon>Liliopsida</taxon>
        <taxon>Zingiberales</taxon>
        <taxon>Musaceae</taxon>
        <taxon>Ensete</taxon>
    </lineage>
</organism>
<feature type="region of interest" description="Disordered" evidence="1">
    <location>
        <begin position="92"/>
        <end position="113"/>
    </location>
</feature>
<dbReference type="PANTHER" id="PTHR34576:SF2">
    <property type="entry name" value="MEMBRANE-ASSOCIATED KINASE REGULATOR 6-RELATED"/>
    <property type="match status" value="1"/>
</dbReference>
<dbReference type="PANTHER" id="PTHR34576">
    <property type="entry name" value="MEMBRANE-ASSOCIATED KINASE REGULATOR 6-RELATED"/>
    <property type="match status" value="1"/>
</dbReference>
<sequence length="479" mass="52484">MESSQQQRLDDSFSYGWLTSVNPSEPLGDSHRSVDTQDGGGSFIELDPGYISMRWTDDGHDFGFSLPGPHRQAQVHADQIFSDGHLLPLHLRSPSAGEASKSQPTPSCAVPSRAASANSSPLFHSAKSSPYCASSWSPSSSSLASRSGKFHSQLVRSCAKSPNKILCKYFCFLMPLYKMVKDFRLSSWRSVGSYKDSARSSPRTSNALSSIDWCRSNADISIYDAILHCKKSIASSMLGHGVCPQKKTKTALGEIWIVPATAGKVEGGRRGQLGTIQVTWRELKQGNKEIDDAHTVFVLLPGSSVLLSACSSGSWGTDSQAFTNMRAASFYSPVILQGLQLSSSRRQIISLRQQRRLELHRHSRGCAASLHAAHEEEDIHEENVQCNEKMEVVVGADKASPARMEWRNKLYRHKFFESDSCDMSGLLQIDPLKERPTVGIGLTVRVSLSVPVSVLVVMLHFMDAAEGVRHLLQGNGSSD</sequence>